<dbReference type="RefSeq" id="XP_070915472.1">
    <property type="nucleotide sequence ID" value="XM_071059371.1"/>
</dbReference>
<feature type="compositionally biased region" description="Polar residues" evidence="1">
    <location>
        <begin position="485"/>
        <end position="506"/>
    </location>
</feature>
<protein>
    <submittedName>
        <fullName evidence="2">Uncharacterized protein</fullName>
    </submittedName>
</protein>
<dbReference type="GeneID" id="98174694"/>
<dbReference type="EMBL" id="BAAFSV010000002">
    <property type="protein sequence ID" value="GAB1313741.1"/>
    <property type="molecule type" value="Genomic_DNA"/>
</dbReference>
<name>A0ABQ0G7L9_9PEZI</name>
<evidence type="ECO:0000313" key="3">
    <source>
        <dbReference type="Proteomes" id="UP001628179"/>
    </source>
</evidence>
<dbReference type="Proteomes" id="UP001628179">
    <property type="component" value="Unassembled WGS sequence"/>
</dbReference>
<proteinExistence type="predicted"/>
<evidence type="ECO:0000256" key="1">
    <source>
        <dbReference type="SAM" id="MobiDB-lite"/>
    </source>
</evidence>
<feature type="compositionally biased region" description="Polar residues" evidence="1">
    <location>
        <begin position="206"/>
        <end position="216"/>
    </location>
</feature>
<feature type="region of interest" description="Disordered" evidence="1">
    <location>
        <begin position="379"/>
        <end position="521"/>
    </location>
</feature>
<feature type="compositionally biased region" description="Basic and acidic residues" evidence="1">
    <location>
        <begin position="174"/>
        <end position="190"/>
    </location>
</feature>
<feature type="compositionally biased region" description="Low complexity" evidence="1">
    <location>
        <begin position="437"/>
        <end position="451"/>
    </location>
</feature>
<feature type="compositionally biased region" description="Polar residues" evidence="1">
    <location>
        <begin position="426"/>
        <end position="436"/>
    </location>
</feature>
<sequence length="521" mass="57007">MSQNSRRGFPMLLKSNLRTAQIGPRQVIGQLGDTTLTAAMALFPDFGSWLLRSVWGDSFADSPVLAVERLKSQPRPIQDADKDTLVGAILTMGSSLHLALHMLLELLPEDKSRERLGEVLCPTLGQLLASLQSTLSSFELNAPHQTTVAAQPAAVRTPKMTPDDSLSSGGSHRQLPEIAHETAGKDETPRATRTSPAECHTGSPLRKNQPQHTLQPRTERFPPLEDGSATHQLRIEIHERSGVALVKALQAEMRVQAAIRVAVESLEFAEGQLKLVKEINQLHGGTFDVLQKHFYEGYNRLLLRALELEKREFGLPDRGTVNPTAAALPPQQHTHTEILEPAAASPRQHRSISFQSTLPARGGTVAAAWTPATLATDPERRPLARRNTIQGIKQEGARTSRTRPPLKRRLSLAEELAMVGEEDSESGYQEETSEIASSESGGSDLESGNESQDMIARCDESEEYSTNAESLGEASDSESEKKNQFIGNMSMNTQDFLESHSNATMGSSPLRSRLPRLKPPT</sequence>
<feature type="region of interest" description="Disordered" evidence="1">
    <location>
        <begin position="150"/>
        <end position="228"/>
    </location>
</feature>
<reference evidence="2 3" key="1">
    <citation type="submission" date="2024-09" db="EMBL/GenBank/DDBJ databases">
        <title>Itraconazole resistance in Madurella fahalii resulting from another homologue of gene encoding cytochrome P450 14-alpha sterol demethylase (CYP51).</title>
        <authorList>
            <person name="Yoshioka I."/>
            <person name="Fahal A.H."/>
            <person name="Kaneko S."/>
            <person name="Yaguchi T."/>
        </authorList>
    </citation>
    <scope>NUCLEOTIDE SEQUENCE [LARGE SCALE GENOMIC DNA]</scope>
    <source>
        <strain evidence="2 3">IFM 68171</strain>
    </source>
</reference>
<gene>
    <name evidence="2" type="ORF">MFIFM68171_03951</name>
</gene>
<accession>A0ABQ0G7L9</accession>
<comment type="caution">
    <text evidence="2">The sequence shown here is derived from an EMBL/GenBank/DDBJ whole genome shotgun (WGS) entry which is preliminary data.</text>
</comment>
<evidence type="ECO:0000313" key="2">
    <source>
        <dbReference type="EMBL" id="GAB1313741.1"/>
    </source>
</evidence>
<keyword evidence="3" id="KW-1185">Reference proteome</keyword>
<organism evidence="2 3">
    <name type="scientific">Madurella fahalii</name>
    <dbReference type="NCBI Taxonomy" id="1157608"/>
    <lineage>
        <taxon>Eukaryota</taxon>
        <taxon>Fungi</taxon>
        <taxon>Dikarya</taxon>
        <taxon>Ascomycota</taxon>
        <taxon>Pezizomycotina</taxon>
        <taxon>Sordariomycetes</taxon>
        <taxon>Sordariomycetidae</taxon>
        <taxon>Sordariales</taxon>
        <taxon>Sordariales incertae sedis</taxon>
        <taxon>Madurella</taxon>
    </lineage>
</organism>
<feature type="compositionally biased region" description="Basic residues" evidence="1">
    <location>
        <begin position="400"/>
        <end position="410"/>
    </location>
</feature>